<keyword evidence="17" id="KW-1133">Transmembrane helix</keyword>
<feature type="compositionally biased region" description="Basic and acidic residues" evidence="35">
    <location>
        <begin position="1302"/>
        <end position="1316"/>
    </location>
</feature>
<dbReference type="GO" id="GO:0000779">
    <property type="term" value="C:condensed chromosome, centromeric region"/>
    <property type="evidence" value="ECO:0007669"/>
    <property type="project" value="TreeGrafter"/>
</dbReference>
<feature type="region of interest" description="Disordered" evidence="35">
    <location>
        <begin position="1650"/>
        <end position="1746"/>
    </location>
</feature>
<dbReference type="FunFam" id="2.60.40.10:FF:001253">
    <property type="entry name" value="T-cell surface glycoprotein CD4"/>
    <property type="match status" value="1"/>
</dbReference>
<dbReference type="InterPro" id="IPR007110">
    <property type="entry name" value="Ig-like_dom"/>
</dbReference>
<dbReference type="Pfam" id="PF12922">
    <property type="entry name" value="Cnd1_N"/>
    <property type="match status" value="1"/>
</dbReference>
<dbReference type="SMART" id="SM00406">
    <property type="entry name" value="IGv"/>
    <property type="match status" value="1"/>
</dbReference>
<evidence type="ECO:0000256" key="33">
    <source>
        <dbReference type="ARBA" id="ARBA00080470"/>
    </source>
</evidence>
<dbReference type="GO" id="GO:0005886">
    <property type="term" value="C:plasma membrane"/>
    <property type="evidence" value="ECO:0007669"/>
    <property type="project" value="UniProtKB-SubCell"/>
</dbReference>
<evidence type="ECO:0000256" key="1">
    <source>
        <dbReference type="ARBA" id="ARBA00004123"/>
    </source>
</evidence>
<evidence type="ECO:0000256" key="35">
    <source>
        <dbReference type="SAM" id="MobiDB-lite"/>
    </source>
</evidence>
<keyword evidence="22" id="KW-1015">Disulfide bond</keyword>
<dbReference type="FunCoup" id="A0A455BFR2">
    <property type="interactions" value="1503"/>
</dbReference>
<feature type="chain" id="PRO_5040777371" description="Condensin complex subunit 1" evidence="36">
    <location>
        <begin position="26"/>
        <end position="1746"/>
    </location>
</feature>
<keyword evidence="12" id="KW-0132">Cell division</keyword>
<keyword evidence="10" id="KW-0963">Cytoplasm</keyword>
<dbReference type="CDD" id="cd07690">
    <property type="entry name" value="IgV_1_CD4"/>
    <property type="match status" value="1"/>
</dbReference>
<dbReference type="Gene3D" id="1.25.10.10">
    <property type="entry name" value="Leucine-rich Repeat Variant"/>
    <property type="match status" value="1"/>
</dbReference>
<keyword evidence="13" id="KW-0812">Transmembrane</keyword>
<feature type="signal peptide" evidence="36">
    <location>
        <begin position="1"/>
        <end position="25"/>
    </location>
</feature>
<evidence type="ECO:0000256" key="30">
    <source>
        <dbReference type="ARBA" id="ARBA00064826"/>
    </source>
</evidence>
<sequence length="1746" mass="194017">MDPGTSLRHLFLVLQLVMLSPGTQGKKVVLGKAGDLAELPCKASQNKSLPFSWKNSYQTKILGRIGSFWHKGSSNLNSRVESKRNLWDQGSFPLVIKDLEVPDSGTYICEVEDKRIEVELKVFRLTASSDTRLLLGQSLTLTLEGPSGSNPSVQWQGPGNRRENEAKSLSLPQVGLQDSGTWTCTVSQDQQTLVFSKRILVLAFQEVSSTVYAKDGEHMNFSFPLTFEDENLSGELRWLQAEGSSSPESWITFTSKNKVVTVQNARKDLKLHLNERLPLHLTLPRALPQYAGSGNLTLNLTKGKLSQEVNLVVMRVTKSPNSLTCEVLGPTSPSLTLSLKLENQSMRVSAQQKLVTVLGPEAGMWQCLLSDKGKVLLESKVKISFIFIAFQAAFLAQGPLAMLEHFDTIYSILHHFRSIDPGLKEDTLEFLIKVVSRHSQVLPAILDDATLSGSDRSAHLNALKMNCYALICLLESFETMTSQTSLMDLDLGGKGRKARAKATHGFDWEEERQPILQLLTQLLQLDIRHLWSHSIIEEEFVSLVTGCCYRLLENPTISHQKNRSTREAITHLLGVALTRYNHMLSATVKIIQMLQHFEHLASVLVAAVSLWATDYGMKSIVGEIVREIGQKCPQDLSRDPSGAKGFAAFLTELAERVPAILMSSMCILLDHLDGEHHVMRNAVLAAMAEMVLQVLSGDQLEAAARDTRDQFLGTLQAHGHDVSSFVRSRVLQLFTRIVQQKALPLTHFQAVVALAVGRLADKSVLVCKNAIQLLASFLANNPFSCKLSDADLAGPLQKETQKLQEMRAQRRAAAASAVLDPGEEWEAMLPELKATLQQLLKLPQEGEGMPEEVAETETAEEVEGRIRRLLAKASYKQAIILTQEAIGHFQDSEPFCHMDPEESEKTRFLNLLGTIFKGPAAPTQEKNPQGAAGNLGPGETGCKDKPSVSEPEKCRENDELVKQEMLVQYLQDAYSFSLKITEAIGIISKMMYEHTTTVVQEVIEFFVTALQFGVPQALLGVRRVLPLIWSKEPGVREAVLNAYRQLYLRPKGDSARAKAQTLIHNLSLLLVDASVGTIQCLEEILCEFVQKDELKPAVTQVLWERATKKVPCSPLERCSSVMLLGMMARGKPEIVGSNLDTLVSIGLDEKLPQDYRLAQQVCHAIANISDRRKPSLGKRHPPFRLPQEHCLFERLQETVTKGVIHPDPLWIPFKEAAVTLIYQLAEGPEVICARMLQGCAKQALEKLGEKSTPHGAPKDTPMLPTFLLMNLLSLAGDVALQQLVHLEQAVSGELCRRRVLREEQEHKKKEPKEKNPTSEATMEEEMGLVGATADDTEAELIRGICELELLDGKQTLAAFVPLLLQVCNNPGLYSNPELSAAASLALGKFCMISATFCDSQLRLLFTMLEKSSLPVVRANLMIATGDLAIRFPNLVDPWTPHLYARLRDPAQQVRKTAGLVMTHLILKDMVKVKGQVSEMAVLLIDPAPQIAALAKNFFNELSHKGNAIYNLLPDIISRLSAPEGGVEEEPFHTIMKQLLSYITKDKQTESLVEKLCQRFRTAQTERQYRDLAYCVSQLPLTERGLRKMLENFDCFGDKLSDESVFSAFLSVVGKLRRGAKPEGKAVIDEFEQKLQACHTRGLDAIEELEIGQAGSQRAPSARKQPAVSRHRHLASAASQSDFVTPEPRRTTRWRPGTQQQVSRKKLRIVFSSDESSEEEPSAEMTEDETPKKTTPIRRASAHRHRS</sequence>
<dbReference type="InParanoid" id="A0A455BFR2"/>
<keyword evidence="26" id="KW-0131">Cell cycle</keyword>
<dbReference type="RefSeq" id="XP_028346753.2">
    <property type="nucleotide sequence ID" value="XM_028490952.2"/>
</dbReference>
<dbReference type="GO" id="GO:0005829">
    <property type="term" value="C:cytosol"/>
    <property type="evidence" value="ECO:0007669"/>
    <property type="project" value="Ensembl"/>
</dbReference>
<keyword evidence="20" id="KW-0472">Membrane</keyword>
<evidence type="ECO:0000256" key="25">
    <source>
        <dbReference type="ARBA" id="ARBA00023288"/>
    </source>
</evidence>
<feature type="compositionally biased region" description="Polar residues" evidence="35">
    <location>
        <begin position="147"/>
        <end position="157"/>
    </location>
</feature>
<keyword evidence="24" id="KW-0539">Nucleus</keyword>
<name>A0A455BFR2_PHYMC</name>
<dbReference type="GeneID" id="102993468"/>
<keyword evidence="25" id="KW-0449">Lipoprotein</keyword>
<evidence type="ECO:0000259" key="37">
    <source>
        <dbReference type="PROSITE" id="PS50835"/>
    </source>
</evidence>
<dbReference type="InterPro" id="IPR032682">
    <property type="entry name" value="Cnd1_C"/>
</dbReference>
<evidence type="ECO:0000256" key="34">
    <source>
        <dbReference type="ARBA" id="ARBA00081485"/>
    </source>
</evidence>
<comment type="similarity">
    <text evidence="5">Belongs to the CND1 (condensin subunit 1) family.</text>
</comment>
<evidence type="ECO:0000256" key="16">
    <source>
        <dbReference type="ARBA" id="ARBA00022859"/>
    </source>
</evidence>
<dbReference type="KEGG" id="pcad:102993468"/>
<dbReference type="GO" id="GO:0051301">
    <property type="term" value="P:cell division"/>
    <property type="evidence" value="ECO:0007669"/>
    <property type="project" value="UniProtKB-KW"/>
</dbReference>
<keyword evidence="23" id="KW-0325">Glycoprotein</keyword>
<evidence type="ECO:0000256" key="10">
    <source>
        <dbReference type="ARBA" id="ARBA00022490"/>
    </source>
</evidence>
<dbReference type="InterPro" id="IPR036179">
    <property type="entry name" value="Ig-like_dom_sf"/>
</dbReference>
<evidence type="ECO:0000313" key="39">
    <source>
        <dbReference type="RefSeq" id="XP_028346753.2"/>
    </source>
</evidence>
<dbReference type="GO" id="GO:0036064">
    <property type="term" value="C:ciliary basal body"/>
    <property type="evidence" value="ECO:0007669"/>
    <property type="project" value="Ensembl"/>
</dbReference>
<evidence type="ECO:0000256" key="17">
    <source>
        <dbReference type="ARBA" id="ARBA00022989"/>
    </source>
</evidence>
<dbReference type="GO" id="GO:0034451">
    <property type="term" value="C:centriolar satellite"/>
    <property type="evidence" value="ECO:0007669"/>
    <property type="project" value="Ensembl"/>
</dbReference>
<dbReference type="PRINTS" id="PR00692">
    <property type="entry name" value="CD4TCANTIGEN"/>
</dbReference>
<keyword evidence="14" id="KW-0677">Repeat</keyword>
<dbReference type="InterPro" id="IPR011989">
    <property type="entry name" value="ARM-like"/>
</dbReference>
<dbReference type="FunFam" id="1.25.10.10:FF:000695">
    <property type="entry name" value="Condensin complex subunit 1"/>
    <property type="match status" value="1"/>
</dbReference>
<feature type="region of interest" description="Disordered" evidence="35">
    <location>
        <begin position="919"/>
        <end position="955"/>
    </location>
</feature>
<dbReference type="CTD" id="9918"/>
<dbReference type="PROSITE" id="PS50835">
    <property type="entry name" value="IG_LIKE"/>
    <property type="match status" value="1"/>
</dbReference>
<evidence type="ECO:0000256" key="4">
    <source>
        <dbReference type="ARBA" id="ARBA00004496"/>
    </source>
</evidence>
<dbReference type="InterPro" id="IPR013151">
    <property type="entry name" value="Immunoglobulin_dom"/>
</dbReference>
<keyword evidence="11" id="KW-0597">Phosphoprotein</keyword>
<accession>A0A455BFR2</accession>
<evidence type="ECO:0000256" key="12">
    <source>
        <dbReference type="ARBA" id="ARBA00022618"/>
    </source>
</evidence>
<dbReference type="GO" id="GO:0002250">
    <property type="term" value="P:adaptive immune response"/>
    <property type="evidence" value="ECO:0007669"/>
    <property type="project" value="UniProtKB-KW"/>
</dbReference>
<evidence type="ECO:0000256" key="2">
    <source>
        <dbReference type="ARBA" id="ARBA00004251"/>
    </source>
</evidence>
<dbReference type="FunFam" id="2.60.40.10:FF:001221">
    <property type="entry name" value="T-cell surface glycoprotein CD4"/>
    <property type="match status" value="1"/>
</dbReference>
<evidence type="ECO:0000256" key="22">
    <source>
        <dbReference type="ARBA" id="ARBA00023157"/>
    </source>
</evidence>
<evidence type="ECO:0000256" key="3">
    <source>
        <dbReference type="ARBA" id="ARBA00004286"/>
    </source>
</evidence>
<evidence type="ECO:0000256" key="13">
    <source>
        <dbReference type="ARBA" id="ARBA00022692"/>
    </source>
</evidence>
<dbReference type="GO" id="GO:0000228">
    <property type="term" value="C:nuclear chromosome"/>
    <property type="evidence" value="ECO:0007669"/>
    <property type="project" value="Ensembl"/>
</dbReference>
<evidence type="ECO:0000256" key="11">
    <source>
        <dbReference type="ARBA" id="ARBA00022553"/>
    </source>
</evidence>
<keyword evidence="9" id="KW-1003">Cell membrane</keyword>
<proteinExistence type="inferred from homology"/>
<gene>
    <name evidence="39" type="primary">NCAPD2</name>
</gene>
<evidence type="ECO:0000256" key="9">
    <source>
        <dbReference type="ARBA" id="ARBA00022475"/>
    </source>
</evidence>
<dbReference type="Pfam" id="PF05790">
    <property type="entry name" value="C2-set"/>
    <property type="match status" value="2"/>
</dbReference>
<dbReference type="InterPro" id="IPR026971">
    <property type="entry name" value="CND1/NCAPD3"/>
</dbReference>
<feature type="region of interest" description="Disordered" evidence="35">
    <location>
        <begin position="145"/>
        <end position="168"/>
    </location>
</feature>
<evidence type="ECO:0000256" key="31">
    <source>
        <dbReference type="ARBA" id="ARBA00075131"/>
    </source>
</evidence>
<dbReference type="STRING" id="9755.ENSPCTP00005020712"/>
<dbReference type="FunFam" id="2.60.40.10:FF:001105">
    <property type="entry name" value="T-cell surface glycoprotein CD4"/>
    <property type="match status" value="1"/>
</dbReference>
<dbReference type="InterPro" id="IPR015274">
    <property type="entry name" value="CD4-extracel"/>
</dbReference>
<dbReference type="PANTHER" id="PTHR14222">
    <property type="entry name" value="CONDENSIN"/>
    <property type="match status" value="1"/>
</dbReference>
<dbReference type="InterPro" id="IPR000973">
    <property type="entry name" value="CD4"/>
</dbReference>
<comment type="subunit">
    <text evidence="30">Component of the condensin complex, which contains the SMC2 and SMC4 heterodimer, and three non SMC subunits that probably regulate the complex: NCAPH/BRRN1, NCAPD2/CAPD2 and NCAPG. Interacts with histones H1 and H3.</text>
</comment>
<evidence type="ECO:0000256" key="15">
    <source>
        <dbReference type="ARBA" id="ARBA00022776"/>
    </source>
</evidence>
<evidence type="ECO:0000256" key="23">
    <source>
        <dbReference type="ARBA" id="ARBA00023180"/>
    </source>
</evidence>
<protein>
    <recommendedName>
        <fullName evidence="6">Condensin complex subunit 1</fullName>
    </recommendedName>
    <alternativeName>
        <fullName evidence="34">Chromosome condensation-related SMC-associated protein 1</fullName>
    </alternativeName>
    <alternativeName>
        <fullName evidence="33">Chromosome-associated protein D2</fullName>
    </alternativeName>
    <alternativeName>
        <fullName evidence="31">Non-SMC condensin I complex subunit D2</fullName>
    </alternativeName>
    <alternativeName>
        <fullName evidence="28">T-cell surface antigen T4/Leu-3</fullName>
    </alternativeName>
    <alternativeName>
        <fullName evidence="7">T-cell surface glycoprotein CD4</fullName>
    </alternativeName>
    <alternativeName>
        <fullName evidence="32">XCAP-D2 homolog</fullName>
    </alternativeName>
</protein>
<dbReference type="InterPro" id="IPR024324">
    <property type="entry name" value="Condensin_cplx_su1_N"/>
</dbReference>
<evidence type="ECO:0000256" key="36">
    <source>
        <dbReference type="SAM" id="SignalP"/>
    </source>
</evidence>
<dbReference type="GO" id="GO:1905821">
    <property type="term" value="P:positive regulation of chromosome condensation"/>
    <property type="evidence" value="ECO:0007669"/>
    <property type="project" value="Ensembl"/>
</dbReference>
<dbReference type="SUPFAM" id="SSF48371">
    <property type="entry name" value="ARM repeat"/>
    <property type="match status" value="1"/>
</dbReference>
<dbReference type="Pfam" id="PF12717">
    <property type="entry name" value="Cnd1"/>
    <property type="match status" value="1"/>
</dbReference>
<keyword evidence="8" id="KW-0158">Chromosome</keyword>
<evidence type="ECO:0000256" key="26">
    <source>
        <dbReference type="ARBA" id="ARBA00023306"/>
    </source>
</evidence>
<evidence type="ECO:0000256" key="14">
    <source>
        <dbReference type="ARBA" id="ARBA00022737"/>
    </source>
</evidence>
<evidence type="ECO:0000256" key="24">
    <source>
        <dbReference type="ARBA" id="ARBA00023242"/>
    </source>
</evidence>
<keyword evidence="21" id="KW-0564">Palmitate</keyword>
<keyword evidence="36" id="KW-0732">Signal</keyword>
<evidence type="ECO:0000256" key="21">
    <source>
        <dbReference type="ARBA" id="ARBA00023139"/>
    </source>
</evidence>
<evidence type="ECO:0000256" key="27">
    <source>
        <dbReference type="ARBA" id="ARBA00023319"/>
    </source>
</evidence>
<dbReference type="GO" id="GO:0000796">
    <property type="term" value="C:condensin complex"/>
    <property type="evidence" value="ECO:0007669"/>
    <property type="project" value="Ensembl"/>
</dbReference>
<evidence type="ECO:0000256" key="5">
    <source>
        <dbReference type="ARBA" id="ARBA00009606"/>
    </source>
</evidence>
<dbReference type="SMART" id="SM00409">
    <property type="entry name" value="IG"/>
    <property type="match status" value="3"/>
</dbReference>
<keyword evidence="19" id="KW-1064">Adaptive immunity</keyword>
<evidence type="ECO:0000256" key="20">
    <source>
        <dbReference type="ARBA" id="ARBA00023136"/>
    </source>
</evidence>
<evidence type="ECO:0000256" key="8">
    <source>
        <dbReference type="ARBA" id="ARBA00022454"/>
    </source>
</evidence>
<evidence type="ECO:0000256" key="6">
    <source>
        <dbReference type="ARBA" id="ARBA00016064"/>
    </source>
</evidence>
<feature type="compositionally biased region" description="Basic and acidic residues" evidence="35">
    <location>
        <begin position="941"/>
        <end position="955"/>
    </location>
</feature>
<keyword evidence="27" id="KW-0393">Immunoglobulin domain</keyword>
<dbReference type="GO" id="GO:0005654">
    <property type="term" value="C:nucleoplasm"/>
    <property type="evidence" value="ECO:0007669"/>
    <property type="project" value="Ensembl"/>
</dbReference>
<feature type="domain" description="Ig-like" evidence="37">
    <location>
        <begin position="102"/>
        <end position="194"/>
    </location>
</feature>
<evidence type="ECO:0000313" key="38">
    <source>
        <dbReference type="Proteomes" id="UP000248484"/>
    </source>
</evidence>
<dbReference type="GO" id="GO:0015026">
    <property type="term" value="F:coreceptor activity"/>
    <property type="evidence" value="ECO:0007669"/>
    <property type="project" value="InterPro"/>
</dbReference>
<dbReference type="Pfam" id="PF00047">
    <property type="entry name" value="ig"/>
    <property type="match status" value="1"/>
</dbReference>
<dbReference type="GO" id="GO:0007076">
    <property type="term" value="P:mitotic chromosome condensation"/>
    <property type="evidence" value="ECO:0007669"/>
    <property type="project" value="Ensembl"/>
</dbReference>
<keyword evidence="15" id="KW-0498">Mitosis</keyword>
<dbReference type="Gene3D" id="2.60.40.10">
    <property type="entry name" value="Immunoglobulins"/>
    <property type="match status" value="4"/>
</dbReference>
<dbReference type="InterPro" id="IPR003599">
    <property type="entry name" value="Ig_sub"/>
</dbReference>
<comment type="subcellular location">
    <subcellularLocation>
        <location evidence="2">Cell membrane</location>
        <topology evidence="2">Single-pass type I membrane protein</topology>
    </subcellularLocation>
    <subcellularLocation>
        <location evidence="3">Chromosome</location>
    </subcellularLocation>
    <subcellularLocation>
        <location evidence="4">Cytoplasm</location>
    </subcellularLocation>
    <subcellularLocation>
        <location evidence="1">Nucleus</location>
    </subcellularLocation>
</comment>
<dbReference type="InterPro" id="IPR013106">
    <property type="entry name" value="Ig_V-set"/>
</dbReference>
<organism evidence="38 39">
    <name type="scientific">Physeter macrocephalus</name>
    <name type="common">Sperm whale</name>
    <name type="synonym">Physeter catodon</name>
    <dbReference type="NCBI Taxonomy" id="9755"/>
    <lineage>
        <taxon>Eukaryota</taxon>
        <taxon>Metazoa</taxon>
        <taxon>Chordata</taxon>
        <taxon>Craniata</taxon>
        <taxon>Vertebrata</taxon>
        <taxon>Euteleostomi</taxon>
        <taxon>Mammalia</taxon>
        <taxon>Eutheria</taxon>
        <taxon>Laurasiatheria</taxon>
        <taxon>Artiodactyla</taxon>
        <taxon>Whippomorpha</taxon>
        <taxon>Cetacea</taxon>
        <taxon>Odontoceti</taxon>
        <taxon>Physeteridae</taxon>
        <taxon>Physeter</taxon>
    </lineage>
</organism>
<evidence type="ECO:0000256" key="18">
    <source>
        <dbReference type="ARBA" id="ARBA00023067"/>
    </source>
</evidence>
<evidence type="ECO:0000256" key="29">
    <source>
        <dbReference type="ARBA" id="ARBA00053151"/>
    </source>
</evidence>
<dbReference type="GO" id="GO:0007155">
    <property type="term" value="P:cell adhesion"/>
    <property type="evidence" value="ECO:0007669"/>
    <property type="project" value="InterPro"/>
</dbReference>
<evidence type="ECO:0000256" key="7">
    <source>
        <dbReference type="ARBA" id="ARBA00016522"/>
    </source>
</evidence>
<dbReference type="InterPro" id="IPR008424">
    <property type="entry name" value="Ig_C2-set"/>
</dbReference>
<reference evidence="39" key="1">
    <citation type="submission" date="2025-08" db="UniProtKB">
        <authorList>
            <consortium name="RefSeq"/>
        </authorList>
    </citation>
    <scope>IDENTIFICATION</scope>
    <source>
        <tissue evidence="39">Muscle</tissue>
    </source>
</reference>
<dbReference type="GO" id="GO:0009986">
    <property type="term" value="C:cell surface"/>
    <property type="evidence" value="ECO:0007669"/>
    <property type="project" value="UniProtKB-ARBA"/>
</dbReference>
<keyword evidence="38" id="KW-1185">Reference proteome</keyword>
<evidence type="ECO:0000256" key="28">
    <source>
        <dbReference type="ARBA" id="ARBA00029974"/>
    </source>
</evidence>
<keyword evidence="18" id="KW-0226">DNA condensation</keyword>
<evidence type="ECO:0000256" key="32">
    <source>
        <dbReference type="ARBA" id="ARBA00077665"/>
    </source>
</evidence>
<dbReference type="InterPro" id="IPR016024">
    <property type="entry name" value="ARM-type_fold"/>
</dbReference>
<dbReference type="Proteomes" id="UP000248484">
    <property type="component" value="Chromosome 6"/>
</dbReference>
<dbReference type="PANTHER" id="PTHR14222:SF2">
    <property type="entry name" value="CONDENSIN COMPLEX SUBUNIT 1"/>
    <property type="match status" value="1"/>
</dbReference>
<dbReference type="SUPFAM" id="SSF48726">
    <property type="entry name" value="Immunoglobulin"/>
    <property type="match status" value="4"/>
</dbReference>
<dbReference type="GO" id="GO:0042393">
    <property type="term" value="F:histone binding"/>
    <property type="evidence" value="ECO:0007669"/>
    <property type="project" value="Ensembl"/>
</dbReference>
<feature type="region of interest" description="Disordered" evidence="35">
    <location>
        <begin position="1302"/>
        <end position="1324"/>
    </location>
</feature>
<dbReference type="InterPro" id="IPR013783">
    <property type="entry name" value="Ig-like_fold"/>
</dbReference>
<evidence type="ECO:0000256" key="19">
    <source>
        <dbReference type="ARBA" id="ARBA00023130"/>
    </source>
</evidence>
<keyword evidence="16" id="KW-0391">Immunity</keyword>
<dbReference type="GO" id="GO:0010032">
    <property type="term" value="P:meiotic chromosome condensation"/>
    <property type="evidence" value="ECO:0007669"/>
    <property type="project" value="TreeGrafter"/>
</dbReference>
<feature type="compositionally biased region" description="Acidic residues" evidence="35">
    <location>
        <begin position="1714"/>
        <end position="1727"/>
    </location>
</feature>
<comment type="function">
    <text evidence="29">Regulatory subunit of the condensin complex, a complex required for conversion of interphase chromatin into mitotic-like condense chromosomes. The condensin complex probably introduces positive supercoils into relaxed DNA in the presence of type I topoisomerases and converts nicked DNA into positive knotted forms in the presence of type II topoisomerases. May target the condensin complex to DNA via its C-terminal domain. May promote the resolution of double-strand DNA catenanes (intertwines) between sister chromatids. Condensin-mediated compaction likely increases tension in catenated sister chromatids, providing directionality for type II topoisomerase-mediated strand exchanges toward chromatid decatenation. Required for decatenation of non-centromeric ultrafine DNA bridges during anaphase. Early in neurogenesis, may play an essential role to ensure accurate mitotic chromosome condensation in neuron stem cells, ultimately affecting neuron pool and cortex size.</text>
</comment>
<dbReference type="Pfam" id="PF09191">
    <property type="entry name" value="CD4-extracel"/>
    <property type="match status" value="1"/>
</dbReference>
<dbReference type="OrthoDB" id="436262at2759"/>